<keyword evidence="1" id="KW-0378">Hydrolase</keyword>
<name>A0A9X1NQ57_9HYPH</name>
<dbReference type="CDD" id="cd00840">
    <property type="entry name" value="MPP_Mre11_N"/>
    <property type="match status" value="1"/>
</dbReference>
<dbReference type="AlphaFoldDB" id="A0A9X1NQ57"/>
<comment type="caution">
    <text evidence="3">The sequence shown here is derived from an EMBL/GenBank/DDBJ whole genome shotgun (WGS) entry which is preliminary data.</text>
</comment>
<keyword evidence="3" id="KW-0269">Exonuclease</keyword>
<keyword evidence="3" id="KW-0540">Nuclease</keyword>
<dbReference type="RefSeq" id="WP_231813126.1">
    <property type="nucleotide sequence ID" value="NZ_JAJOZR010000004.1"/>
</dbReference>
<organism evidence="3 4">
    <name type="scientific">Rhizobium quercicola</name>
    <dbReference type="NCBI Taxonomy" id="2901226"/>
    <lineage>
        <taxon>Bacteria</taxon>
        <taxon>Pseudomonadati</taxon>
        <taxon>Pseudomonadota</taxon>
        <taxon>Alphaproteobacteria</taxon>
        <taxon>Hyphomicrobiales</taxon>
        <taxon>Rhizobiaceae</taxon>
        <taxon>Rhizobium/Agrobacterium group</taxon>
        <taxon>Rhizobium</taxon>
    </lineage>
</organism>
<evidence type="ECO:0000313" key="4">
    <source>
        <dbReference type="Proteomes" id="UP001139089"/>
    </source>
</evidence>
<dbReference type="PIRSF" id="PIRSF033091">
    <property type="entry name" value="Pesterase_YhaO"/>
    <property type="match status" value="1"/>
</dbReference>
<gene>
    <name evidence="3" type="ORF">LRX75_07275</name>
</gene>
<keyword evidence="4" id="KW-1185">Reference proteome</keyword>
<sequence length="424" mass="45396">MAFRFVHTADLHLDSPLRSLALRNGELAERVRGATRAALTAIVDLCIAEAVDALLIAGDLYDGSQTSMNTALFLMAEMRRLEAAGVRVFVIRGNHDNQSAIRRELTFPDNVHVFSNRTKSVKAATLPDGRAVYIHGIGFDQPHAPDSLLPSFPGPQADSVNIGMLHTSLAGAPGHDLYAPCSVAELAAHGFDYWALGHVHHRLVHSETPLIVMPGMPQGRDINEAGAKSVTLVTVEAGGAIRHDERRIGGAVFERATIDLTGIAEWRELLARIADDLARRVAAAGAEHLILRLHLTGATPLAFRLKRDPAFLMDEVTGLANAVPGCWVEKIEIDCHAPERAAGGDAGLDPAAELSALIHGDVLASHGFRQQAADLMAELLGQLPRELRETFGTDEATVEALLAEIARDGSDEVLAHVRAGEGGH</sequence>
<evidence type="ECO:0000256" key="1">
    <source>
        <dbReference type="ARBA" id="ARBA00022801"/>
    </source>
</evidence>
<protein>
    <submittedName>
        <fullName evidence="3">DNA repair exonuclease</fullName>
    </submittedName>
</protein>
<dbReference type="EMBL" id="JAJOZR010000004">
    <property type="protein sequence ID" value="MCD7108840.1"/>
    <property type="molecule type" value="Genomic_DNA"/>
</dbReference>
<dbReference type="InterPro" id="IPR014576">
    <property type="entry name" value="Pesterase_YhaO"/>
</dbReference>
<dbReference type="GO" id="GO:0004527">
    <property type="term" value="F:exonuclease activity"/>
    <property type="evidence" value="ECO:0007669"/>
    <property type="project" value="UniProtKB-KW"/>
</dbReference>
<evidence type="ECO:0000259" key="2">
    <source>
        <dbReference type="Pfam" id="PF00149"/>
    </source>
</evidence>
<proteinExistence type="predicted"/>
<dbReference type="InterPro" id="IPR029052">
    <property type="entry name" value="Metallo-depent_PP-like"/>
</dbReference>
<reference evidence="3" key="1">
    <citation type="submission" date="2021-12" db="EMBL/GenBank/DDBJ databases">
        <authorList>
            <person name="Li Y."/>
        </authorList>
    </citation>
    <scope>NUCLEOTIDE SEQUENCE</scope>
    <source>
        <strain evidence="3">DKSPLA3</strain>
    </source>
</reference>
<accession>A0A9X1NQ57</accession>
<dbReference type="PANTHER" id="PTHR30337:SF7">
    <property type="entry name" value="PHOSPHOESTERASE"/>
    <property type="match status" value="1"/>
</dbReference>
<evidence type="ECO:0000313" key="3">
    <source>
        <dbReference type="EMBL" id="MCD7108840.1"/>
    </source>
</evidence>
<dbReference type="InterPro" id="IPR041796">
    <property type="entry name" value="Mre11_N"/>
</dbReference>
<dbReference type="Pfam" id="PF00149">
    <property type="entry name" value="Metallophos"/>
    <property type="match status" value="1"/>
</dbReference>
<dbReference type="SUPFAM" id="SSF56300">
    <property type="entry name" value="Metallo-dependent phosphatases"/>
    <property type="match status" value="1"/>
</dbReference>
<dbReference type="PANTHER" id="PTHR30337">
    <property type="entry name" value="COMPONENT OF ATP-DEPENDENT DSDNA EXONUCLEASE"/>
    <property type="match status" value="1"/>
</dbReference>
<feature type="domain" description="Calcineurin-like phosphoesterase" evidence="2">
    <location>
        <begin position="3"/>
        <end position="201"/>
    </location>
</feature>
<dbReference type="Proteomes" id="UP001139089">
    <property type="component" value="Unassembled WGS sequence"/>
</dbReference>
<dbReference type="Gene3D" id="3.60.21.10">
    <property type="match status" value="1"/>
</dbReference>
<dbReference type="InterPro" id="IPR050535">
    <property type="entry name" value="DNA_Repair-Maintenance_Comp"/>
</dbReference>
<dbReference type="InterPro" id="IPR004843">
    <property type="entry name" value="Calcineurin-like_PHP"/>
</dbReference>